<dbReference type="EMBL" id="BAAADS010000018">
    <property type="protein sequence ID" value="GAA0608587.1"/>
    <property type="molecule type" value="Genomic_DNA"/>
</dbReference>
<keyword evidence="1" id="KW-0812">Transmembrane</keyword>
<comment type="caution">
    <text evidence="2">The sequence shown here is derived from an EMBL/GenBank/DDBJ whole genome shotgun (WGS) entry which is preliminary data.</text>
</comment>
<accession>A0ABP3RDS5</accession>
<organism evidence="2 3">
    <name type="scientific">Virgibacillus siamensis</name>
    <dbReference type="NCBI Taxonomy" id="480071"/>
    <lineage>
        <taxon>Bacteria</taxon>
        <taxon>Bacillati</taxon>
        <taxon>Bacillota</taxon>
        <taxon>Bacilli</taxon>
        <taxon>Bacillales</taxon>
        <taxon>Bacillaceae</taxon>
        <taxon>Virgibacillus</taxon>
    </lineage>
</organism>
<reference evidence="3" key="1">
    <citation type="journal article" date="2019" name="Int. J. Syst. Evol. Microbiol.">
        <title>The Global Catalogue of Microorganisms (GCM) 10K type strain sequencing project: providing services to taxonomists for standard genome sequencing and annotation.</title>
        <authorList>
            <consortium name="The Broad Institute Genomics Platform"/>
            <consortium name="The Broad Institute Genome Sequencing Center for Infectious Disease"/>
            <person name="Wu L."/>
            <person name="Ma J."/>
        </authorList>
    </citation>
    <scope>NUCLEOTIDE SEQUENCE [LARGE SCALE GENOMIC DNA]</scope>
    <source>
        <strain evidence="3">JCM 15395</strain>
    </source>
</reference>
<feature type="transmembrane region" description="Helical" evidence="1">
    <location>
        <begin position="20"/>
        <end position="40"/>
    </location>
</feature>
<protein>
    <submittedName>
        <fullName evidence="2">Uncharacterized protein</fullName>
    </submittedName>
</protein>
<dbReference type="Proteomes" id="UP001500866">
    <property type="component" value="Unassembled WGS sequence"/>
</dbReference>
<proteinExistence type="predicted"/>
<sequence length="66" mass="7240">MFEPEEYISSIRVATRESTLSSLFYTGAGVFYLVIVFLSVKPTNYARGGSPAARGKEDTAKVIFLS</sequence>
<evidence type="ECO:0000313" key="2">
    <source>
        <dbReference type="EMBL" id="GAA0608587.1"/>
    </source>
</evidence>
<name>A0ABP3RDS5_9BACI</name>
<evidence type="ECO:0000313" key="3">
    <source>
        <dbReference type="Proteomes" id="UP001500866"/>
    </source>
</evidence>
<keyword evidence="1" id="KW-0472">Membrane</keyword>
<evidence type="ECO:0000256" key="1">
    <source>
        <dbReference type="SAM" id="Phobius"/>
    </source>
</evidence>
<keyword evidence="3" id="KW-1185">Reference proteome</keyword>
<gene>
    <name evidence="2" type="ORF">GCM10009001_27420</name>
</gene>
<keyword evidence="1" id="KW-1133">Transmembrane helix</keyword>